<feature type="domain" description="CFEM" evidence="11">
    <location>
        <begin position="10"/>
        <end position="126"/>
    </location>
</feature>
<evidence type="ECO:0000256" key="3">
    <source>
        <dbReference type="ARBA" id="ARBA00010031"/>
    </source>
</evidence>
<dbReference type="OrthoDB" id="3767534at2759"/>
<evidence type="ECO:0000256" key="5">
    <source>
        <dbReference type="ARBA" id="ARBA00022622"/>
    </source>
</evidence>
<keyword evidence="13" id="KW-1185">Reference proteome</keyword>
<evidence type="ECO:0000256" key="6">
    <source>
        <dbReference type="ARBA" id="ARBA00022729"/>
    </source>
</evidence>
<evidence type="ECO:0000256" key="9">
    <source>
        <dbReference type="PROSITE-ProRule" id="PRU01356"/>
    </source>
</evidence>
<proteinExistence type="inferred from homology"/>
<dbReference type="GO" id="GO:0098552">
    <property type="term" value="C:side of membrane"/>
    <property type="evidence" value="ECO:0007669"/>
    <property type="project" value="UniProtKB-KW"/>
</dbReference>
<keyword evidence="5" id="KW-0472">Membrane</keyword>
<dbReference type="GO" id="GO:0005576">
    <property type="term" value="C:extracellular region"/>
    <property type="evidence" value="ECO:0007669"/>
    <property type="project" value="UniProtKB-SubCell"/>
</dbReference>
<evidence type="ECO:0000259" key="11">
    <source>
        <dbReference type="PROSITE" id="PS52012"/>
    </source>
</evidence>
<evidence type="ECO:0000256" key="10">
    <source>
        <dbReference type="SAM" id="SignalP"/>
    </source>
</evidence>
<keyword evidence="7 9" id="KW-1015">Disulfide bond</keyword>
<dbReference type="EMBL" id="KZ678439">
    <property type="protein sequence ID" value="PSR85687.1"/>
    <property type="molecule type" value="Genomic_DNA"/>
</dbReference>
<feature type="chain" id="PRO_5015511884" description="CFEM domain-containing protein" evidence="10">
    <location>
        <begin position="25"/>
        <end position="168"/>
    </location>
</feature>
<evidence type="ECO:0000256" key="1">
    <source>
        <dbReference type="ARBA" id="ARBA00004589"/>
    </source>
</evidence>
<sequence length="168" mass="16621">MKLPSVPLFAILTTALYSSNLALAQNCVATALSVIPSCAQNCILNGATSIGCGGTDFGCQCQQTAALFAAVDGCLGGCKWDSDGVGDSRTVVSATSSIAATSASSAASSSLQTSVTSSGSQETWTGYSSVGTVATAYVVGAAARPTPPPALEVFKYVVPIVVAGAVIL</sequence>
<comment type="subcellular location">
    <subcellularLocation>
        <location evidence="1">Membrane</location>
        <topology evidence="1">Lipid-anchor</topology>
        <topology evidence="1">GPI-anchor</topology>
    </subcellularLocation>
    <subcellularLocation>
        <location evidence="2">Secreted</location>
    </subcellularLocation>
</comment>
<evidence type="ECO:0000256" key="2">
    <source>
        <dbReference type="ARBA" id="ARBA00004613"/>
    </source>
</evidence>
<dbReference type="STRING" id="2025994.A0A2T3A8F9"/>
<keyword evidence="5" id="KW-0336">GPI-anchor</keyword>
<accession>A0A2T3A8F9</accession>
<evidence type="ECO:0000256" key="7">
    <source>
        <dbReference type="ARBA" id="ARBA00023157"/>
    </source>
</evidence>
<organism evidence="12 13">
    <name type="scientific">Coniella lustricola</name>
    <dbReference type="NCBI Taxonomy" id="2025994"/>
    <lineage>
        <taxon>Eukaryota</taxon>
        <taxon>Fungi</taxon>
        <taxon>Dikarya</taxon>
        <taxon>Ascomycota</taxon>
        <taxon>Pezizomycotina</taxon>
        <taxon>Sordariomycetes</taxon>
        <taxon>Sordariomycetidae</taxon>
        <taxon>Diaporthales</taxon>
        <taxon>Schizoparmaceae</taxon>
        <taxon>Coniella</taxon>
    </lineage>
</organism>
<keyword evidence="6 10" id="KW-0732">Signal</keyword>
<feature type="disulfide bond" evidence="9">
    <location>
        <begin position="52"/>
        <end position="59"/>
    </location>
</feature>
<comment type="similarity">
    <text evidence="3">Belongs to the RBT5 family.</text>
</comment>
<evidence type="ECO:0000256" key="4">
    <source>
        <dbReference type="ARBA" id="ARBA00022525"/>
    </source>
</evidence>
<dbReference type="AlphaFoldDB" id="A0A2T3A8F9"/>
<keyword evidence="8" id="KW-0449">Lipoprotein</keyword>
<evidence type="ECO:0000313" key="13">
    <source>
        <dbReference type="Proteomes" id="UP000241462"/>
    </source>
</evidence>
<keyword evidence="9" id="KW-0479">Metal-binding</keyword>
<gene>
    <name evidence="12" type="ORF">BD289DRAFT_453188</name>
</gene>
<dbReference type="Proteomes" id="UP000241462">
    <property type="component" value="Unassembled WGS sequence"/>
</dbReference>
<name>A0A2T3A8F9_9PEZI</name>
<feature type="binding site" description="axial binding residue" evidence="9">
    <location>
        <position position="56"/>
    </location>
    <ligand>
        <name>heme</name>
        <dbReference type="ChEBI" id="CHEBI:30413"/>
    </ligand>
    <ligandPart>
        <name>Fe</name>
        <dbReference type="ChEBI" id="CHEBI:18248"/>
    </ligandPart>
</feature>
<dbReference type="Pfam" id="PF05730">
    <property type="entry name" value="CFEM"/>
    <property type="match status" value="1"/>
</dbReference>
<dbReference type="PROSITE" id="PS52012">
    <property type="entry name" value="CFEM"/>
    <property type="match status" value="1"/>
</dbReference>
<reference evidence="12 13" key="1">
    <citation type="journal article" date="2018" name="Mycol. Prog.">
        <title>Coniella lustricola, a new species from submerged detritus.</title>
        <authorList>
            <person name="Raudabaugh D.B."/>
            <person name="Iturriaga T."/>
            <person name="Carver A."/>
            <person name="Mondo S."/>
            <person name="Pangilinan J."/>
            <person name="Lipzen A."/>
            <person name="He G."/>
            <person name="Amirebrahimi M."/>
            <person name="Grigoriev I.V."/>
            <person name="Miller A.N."/>
        </authorList>
    </citation>
    <scope>NUCLEOTIDE SEQUENCE [LARGE SCALE GENOMIC DNA]</scope>
    <source>
        <strain evidence="12 13">B22-T-1</strain>
    </source>
</reference>
<dbReference type="GO" id="GO:0046872">
    <property type="term" value="F:metal ion binding"/>
    <property type="evidence" value="ECO:0007669"/>
    <property type="project" value="UniProtKB-UniRule"/>
</dbReference>
<keyword evidence="4" id="KW-0964">Secreted</keyword>
<evidence type="ECO:0000256" key="8">
    <source>
        <dbReference type="ARBA" id="ARBA00023288"/>
    </source>
</evidence>
<keyword evidence="5" id="KW-0325">Glycoprotein</keyword>
<dbReference type="InterPro" id="IPR008427">
    <property type="entry name" value="Extracellular_membr_CFEM_dom"/>
</dbReference>
<keyword evidence="9" id="KW-0349">Heme</keyword>
<protein>
    <recommendedName>
        <fullName evidence="11">CFEM domain-containing protein</fullName>
    </recommendedName>
</protein>
<comment type="caution">
    <text evidence="9">Lacks conserved residue(s) required for the propagation of feature annotation.</text>
</comment>
<evidence type="ECO:0000313" key="12">
    <source>
        <dbReference type="EMBL" id="PSR85687.1"/>
    </source>
</evidence>
<keyword evidence="9" id="KW-0408">Iron</keyword>
<feature type="signal peptide" evidence="10">
    <location>
        <begin position="1"/>
        <end position="24"/>
    </location>
</feature>
<dbReference type="InParanoid" id="A0A2T3A8F9"/>